<keyword evidence="3" id="KW-1185">Reference proteome</keyword>
<reference evidence="2 3" key="1">
    <citation type="submission" date="2023-07" db="EMBL/GenBank/DDBJ databases">
        <title>Sequencing the genomes of 1000 actinobacteria strains.</title>
        <authorList>
            <person name="Klenk H.-P."/>
        </authorList>
    </citation>
    <scope>NUCLEOTIDE SEQUENCE [LARGE SCALE GENOMIC DNA]</scope>
    <source>
        <strain evidence="2 3">DSM 14785</strain>
    </source>
</reference>
<gene>
    <name evidence="2" type="ORF">JO380_001916</name>
</gene>
<evidence type="ECO:0000313" key="2">
    <source>
        <dbReference type="EMBL" id="MDQ0425535.1"/>
    </source>
</evidence>
<dbReference type="RefSeq" id="WP_156441957.1">
    <property type="nucleotide sequence ID" value="NZ_JAUSVM010000001.1"/>
</dbReference>
<keyword evidence="1" id="KW-0732">Signal</keyword>
<feature type="chain" id="PRO_5046628112" evidence="1">
    <location>
        <begin position="23"/>
        <end position="220"/>
    </location>
</feature>
<dbReference type="Proteomes" id="UP001240250">
    <property type="component" value="Unassembled WGS sequence"/>
</dbReference>
<dbReference type="EMBL" id="JAUSVM010000001">
    <property type="protein sequence ID" value="MDQ0425535.1"/>
    <property type="molecule type" value="Genomic_DNA"/>
</dbReference>
<protein>
    <submittedName>
        <fullName evidence="2">Uncharacterized protein</fullName>
    </submittedName>
</protein>
<accession>A0ABU0GJJ2</accession>
<proteinExistence type="predicted"/>
<evidence type="ECO:0000256" key="1">
    <source>
        <dbReference type="SAM" id="SignalP"/>
    </source>
</evidence>
<sequence length="220" mass="23307">MRIAGLVAAAAILAGTSTVASGAPLAPTDRDRDVVIAANGIRQGDGRVFYPTGEIDPDTLVIIPDEDGVLPGGLSVAKGRQILEAEGGDGLAAAIAEADAERVSPMAASNTFITGFRPEWSEFRHFSGLIGTNDSVVANYRFAPQVGTQQWVCAKGLGYYKGYNGSEFGVWSNWYDLGCKKAGGVLWKITAVPWGNVAAVPTARFQSQHYHMIANGEWGF</sequence>
<feature type="signal peptide" evidence="1">
    <location>
        <begin position="1"/>
        <end position="22"/>
    </location>
</feature>
<evidence type="ECO:0000313" key="3">
    <source>
        <dbReference type="Proteomes" id="UP001240250"/>
    </source>
</evidence>
<organism evidence="2 3">
    <name type="scientific">Cellulomonas iranensis</name>
    <dbReference type="NCBI Taxonomy" id="76862"/>
    <lineage>
        <taxon>Bacteria</taxon>
        <taxon>Bacillati</taxon>
        <taxon>Actinomycetota</taxon>
        <taxon>Actinomycetes</taxon>
        <taxon>Micrococcales</taxon>
        <taxon>Cellulomonadaceae</taxon>
        <taxon>Cellulomonas</taxon>
    </lineage>
</organism>
<comment type="caution">
    <text evidence="2">The sequence shown here is derived from an EMBL/GenBank/DDBJ whole genome shotgun (WGS) entry which is preliminary data.</text>
</comment>
<name>A0ABU0GJJ2_9CELL</name>